<keyword evidence="2" id="KW-1185">Reference proteome</keyword>
<evidence type="ECO:0000313" key="2">
    <source>
        <dbReference type="Proteomes" id="UP000013201"/>
    </source>
</evidence>
<reference evidence="1 2" key="1">
    <citation type="submission" date="2013-03" db="EMBL/GenBank/DDBJ databases">
        <authorList>
            <person name="Le V."/>
        </authorList>
    </citation>
    <scope>NUCLEOTIDE SEQUENCE [LARGE SCALE GENOMIC DNA]</scope>
    <source>
        <strain evidence="1 2">BiD32</strain>
    </source>
</reference>
<organism evidence="1 2">
    <name type="scientific">Sphingobium indicum BiD32</name>
    <dbReference type="NCBI Taxonomy" id="1301087"/>
    <lineage>
        <taxon>Bacteria</taxon>
        <taxon>Pseudomonadati</taxon>
        <taxon>Pseudomonadota</taxon>
        <taxon>Alphaproteobacteria</taxon>
        <taxon>Sphingomonadales</taxon>
        <taxon>Sphingomonadaceae</taxon>
        <taxon>Sphingobium</taxon>
    </lineage>
</organism>
<sequence length="83" mass="9045">MVGGMFLPVVVPHWPITSFPTAETLNVDVIVQRVGPGSGGHVISAQAAKNDHIRVHGPQGRLSIRLIEGQKWHGVLFLIEFNL</sequence>
<dbReference type="EMBL" id="CAVK010000162">
    <property type="protein sequence ID" value="CCW18982.1"/>
    <property type="molecule type" value="Genomic_DNA"/>
</dbReference>
<reference evidence="2" key="2">
    <citation type="submission" date="2013-04" db="EMBL/GenBank/DDBJ databases">
        <title>Bisphenol A degrading Sphingobium sp. strain BiD32.</title>
        <authorList>
            <person name="Nielsen J.L."/>
            <person name="Zhou N.A."/>
            <person name="Kjeldal H."/>
        </authorList>
    </citation>
    <scope>NUCLEOTIDE SEQUENCE [LARGE SCALE GENOMIC DNA]</scope>
    <source>
        <strain evidence="2">BiD32</strain>
    </source>
</reference>
<evidence type="ECO:0000313" key="1">
    <source>
        <dbReference type="EMBL" id="CCW18982.1"/>
    </source>
</evidence>
<comment type="caution">
    <text evidence="1">The sequence shown here is derived from an EMBL/GenBank/DDBJ whole genome shotgun (WGS) entry which is preliminary data.</text>
</comment>
<accession>N1MTJ7</accession>
<protein>
    <submittedName>
        <fullName evidence="1">Uncharacterized protein</fullName>
    </submittedName>
</protein>
<proteinExistence type="predicted"/>
<dbReference type="Proteomes" id="UP000013201">
    <property type="component" value="Unassembled WGS sequence"/>
</dbReference>
<name>N1MTJ7_9SPHN</name>
<dbReference type="AlphaFoldDB" id="N1MTJ7"/>
<gene>
    <name evidence="1" type="ORF">EBBID32_33400</name>
</gene>